<comment type="caution">
    <text evidence="2">The sequence shown here is derived from an EMBL/GenBank/DDBJ whole genome shotgun (WGS) entry which is preliminary data.</text>
</comment>
<evidence type="ECO:0000313" key="3">
    <source>
        <dbReference type="Proteomes" id="UP000606974"/>
    </source>
</evidence>
<dbReference type="EMBL" id="JAACFV010000042">
    <property type="protein sequence ID" value="KAF7509374.1"/>
    <property type="molecule type" value="Genomic_DNA"/>
</dbReference>
<proteinExistence type="predicted"/>
<reference evidence="2" key="1">
    <citation type="submission" date="2020-02" db="EMBL/GenBank/DDBJ databases">
        <authorList>
            <person name="Palmer J.M."/>
        </authorList>
    </citation>
    <scope>NUCLEOTIDE SEQUENCE</scope>
    <source>
        <strain evidence="2">EPUS1.4</strain>
        <tissue evidence="2">Thallus</tissue>
    </source>
</reference>
<name>A0A8H7AL35_9EURO</name>
<protein>
    <submittedName>
        <fullName evidence="2">Uncharacterized protein</fullName>
    </submittedName>
</protein>
<sequence>MASFDSARIPPHQSPMTSSPRVLIWGPHRKRARIFRGCIRFSICLRNGFGQYNPKIQFGRSTPPIRRLSFKTDRCSYPTKFSTT</sequence>
<evidence type="ECO:0000256" key="1">
    <source>
        <dbReference type="SAM" id="MobiDB-lite"/>
    </source>
</evidence>
<gene>
    <name evidence="2" type="ORF">GJ744_008097</name>
</gene>
<organism evidence="2 3">
    <name type="scientific">Endocarpon pusillum</name>
    <dbReference type="NCBI Taxonomy" id="364733"/>
    <lineage>
        <taxon>Eukaryota</taxon>
        <taxon>Fungi</taxon>
        <taxon>Dikarya</taxon>
        <taxon>Ascomycota</taxon>
        <taxon>Pezizomycotina</taxon>
        <taxon>Eurotiomycetes</taxon>
        <taxon>Chaetothyriomycetidae</taxon>
        <taxon>Verrucariales</taxon>
        <taxon>Verrucariaceae</taxon>
        <taxon>Endocarpon</taxon>
    </lineage>
</organism>
<evidence type="ECO:0000313" key="2">
    <source>
        <dbReference type="EMBL" id="KAF7509374.1"/>
    </source>
</evidence>
<dbReference type="AlphaFoldDB" id="A0A8H7AL35"/>
<dbReference type="Proteomes" id="UP000606974">
    <property type="component" value="Unassembled WGS sequence"/>
</dbReference>
<keyword evidence="3" id="KW-1185">Reference proteome</keyword>
<accession>A0A8H7AL35</accession>
<feature type="region of interest" description="Disordered" evidence="1">
    <location>
        <begin position="1"/>
        <end position="21"/>
    </location>
</feature>